<dbReference type="OrthoDB" id="441243at2759"/>
<feature type="region of interest" description="Disordered" evidence="1">
    <location>
        <begin position="903"/>
        <end position="951"/>
    </location>
</feature>
<dbReference type="EMBL" id="JABANP010000043">
    <property type="protein sequence ID" value="KAF4693593.1"/>
    <property type="molecule type" value="Genomic_DNA"/>
</dbReference>
<evidence type="ECO:0000313" key="2">
    <source>
        <dbReference type="EMBL" id="KAF4693593.1"/>
    </source>
</evidence>
<feature type="compositionally biased region" description="Basic and acidic residues" evidence="1">
    <location>
        <begin position="21"/>
        <end position="30"/>
    </location>
</feature>
<proteinExistence type="predicted"/>
<protein>
    <submittedName>
        <fullName evidence="2">Uncharacterized protein</fullName>
    </submittedName>
</protein>
<comment type="caution">
    <text evidence="2">The sequence shown here is derived from an EMBL/GenBank/DDBJ whole genome shotgun (WGS) entry which is preliminary data.</text>
</comment>
<feature type="region of interest" description="Disordered" evidence="1">
    <location>
        <begin position="1"/>
        <end position="34"/>
    </location>
</feature>
<sequence length="951" mass="102889">MVDRTRSSTSAASSTGQALSGDRHEGDATRNKTPTTEDFLTYLDTSCAELHSRPDVMVALLAILKEEGTPAQRKLVLKSNEALNVLLAVGFDMDKMKVLPGMEVKAEVARDMLNVQLEQVAQERSPSQIEALLGTGDGSPLLSPGLDDRTAEEAEVVWVAPADVEWPEVKAAEDWQVVDDSAPRRRLQQASVKADDTVKSAQEAVRSSSEAVADGVAEGSSPVGKSERPEVSLMQVVCPEGYDEGSNLQAQTPDGQTVRTSIPEGVRPGDAFIVRYTPRPVVTPVVIQDEEKDDEAVAEALQQSFDEAGGGSSSEEASNVLDGNSATPTSSRYLSTADIAAMGLYFECQGNGTATCAIHALNNLAQRKAVSLTHLQAAESRVALLQRGGSFLAPSGVSVPSSASGKSGESARTGWFDIEALKLASEKHAAHVIIETEPIPEFARSAGQKFVTAANEDHNGNGSWFRGFLVYECIPGRAMHYWSLLRLPAGAGWVKMDSLHRDEDESPGHRCKFIATDEELAGLYDGNKDYFKSWLMRWYPVVDEDRARESLKGLLHDADVSSDDAPKVSTLNGVLRDNHWIPSAAAHSLLVDSVTQVAHMAQALCLVVSSSVAVKVLRATEWDWDRAVHDLNEVLAERRPDGTLSSSETRRLAQSCLATSKWDVHTASIVMHIVNSYGTKDTCAGNDLQLIAGCVKACEKDLEKSQLAYRLLRVCCDLREKCADPPSEAASVLSTVDWDVDKACVVIQVHENLNDEPPYAVCAEASKREDFGPTPATELLKEFRRRVQTVASQTATEALKQAKGGFMDQLLGGGPPGEVRDLTDEECAAIADWALRQGQWQPHDCFQLAERMANRFVRVRCELSDVMTPDADVVITSLDLHDMDVAAVCADLRKQRQRLDEASFESSSFTPQQQQQQSSSSSLAASGAGPKPGASQAESQAGDFNSDCSLM</sequence>
<evidence type="ECO:0000256" key="1">
    <source>
        <dbReference type="SAM" id="MobiDB-lite"/>
    </source>
</evidence>
<gene>
    <name evidence="2" type="ORF">FOZ60_010518</name>
</gene>
<name>A0A7J6PBL8_PEROL</name>
<accession>A0A7J6PBL8</accession>
<feature type="region of interest" description="Disordered" evidence="1">
    <location>
        <begin position="180"/>
        <end position="228"/>
    </location>
</feature>
<organism evidence="2 3">
    <name type="scientific">Perkinsus olseni</name>
    <name type="common">Perkinsus atlanticus</name>
    <dbReference type="NCBI Taxonomy" id="32597"/>
    <lineage>
        <taxon>Eukaryota</taxon>
        <taxon>Sar</taxon>
        <taxon>Alveolata</taxon>
        <taxon>Perkinsozoa</taxon>
        <taxon>Perkinsea</taxon>
        <taxon>Perkinsida</taxon>
        <taxon>Perkinsidae</taxon>
        <taxon>Perkinsus</taxon>
    </lineage>
</organism>
<dbReference type="AlphaFoldDB" id="A0A7J6PBL8"/>
<reference evidence="2 3" key="1">
    <citation type="submission" date="2020-04" db="EMBL/GenBank/DDBJ databases">
        <title>Perkinsus olseni comparative genomics.</title>
        <authorList>
            <person name="Bogema D.R."/>
        </authorList>
    </citation>
    <scope>NUCLEOTIDE SEQUENCE [LARGE SCALE GENOMIC DNA]</scope>
    <source>
        <strain evidence="2">00978-12</strain>
    </source>
</reference>
<dbReference type="Proteomes" id="UP000541610">
    <property type="component" value="Unassembled WGS sequence"/>
</dbReference>
<feature type="compositionally biased region" description="Low complexity" evidence="1">
    <location>
        <begin position="906"/>
        <end position="937"/>
    </location>
</feature>
<feature type="compositionally biased region" description="Polar residues" evidence="1">
    <location>
        <begin position="938"/>
        <end position="951"/>
    </location>
</feature>
<evidence type="ECO:0000313" key="3">
    <source>
        <dbReference type="Proteomes" id="UP000541610"/>
    </source>
</evidence>
<feature type="region of interest" description="Disordered" evidence="1">
    <location>
        <begin position="305"/>
        <end position="328"/>
    </location>
</feature>